<name>A0ABQ9IL52_9NEOP</name>
<evidence type="ECO:0000256" key="1">
    <source>
        <dbReference type="SAM" id="MobiDB-lite"/>
    </source>
</evidence>
<dbReference type="EMBL" id="JARBHB010000001">
    <property type="protein sequence ID" value="KAJ8897435.1"/>
    <property type="molecule type" value="Genomic_DNA"/>
</dbReference>
<reference evidence="2 3" key="1">
    <citation type="submission" date="2023-02" db="EMBL/GenBank/DDBJ databases">
        <title>LHISI_Scaffold_Assembly.</title>
        <authorList>
            <person name="Stuart O.P."/>
            <person name="Cleave R."/>
            <person name="Magrath M.J.L."/>
            <person name="Mikheyev A.S."/>
        </authorList>
    </citation>
    <scope>NUCLEOTIDE SEQUENCE [LARGE SCALE GENOMIC DNA]</scope>
    <source>
        <strain evidence="2">Daus_M_001</strain>
        <tissue evidence="2">Leg muscle</tissue>
    </source>
</reference>
<proteinExistence type="predicted"/>
<dbReference type="Proteomes" id="UP001159363">
    <property type="component" value="Chromosome 1"/>
</dbReference>
<evidence type="ECO:0000313" key="2">
    <source>
        <dbReference type="EMBL" id="KAJ8897435.1"/>
    </source>
</evidence>
<sequence>MWESCRTMPLVGGFSRESPIFPALSFRRCSVLTSLHPHRLSRKYTSDVTRRQRPYVREDGRSVGGQLAGCRRAGLPEFRLWGSPEQCSGTPGAGQLPLQRETRSSQYSNRATVSERFNLLTSTRRSSFNPRPGHSGFAYAGIVPDDSVGQWVFSGISRFPRPFTSVLLHTHLNHPFGSQDVDREPCGGVVVRLLASHIDEPGSIPDGVSPEFLHVEIMPGDVAGPRVFSGISRFPRPLIRALLHTHLASPSSAVNTSMLRAAQISSSTDKQTNKQILQICVHCHDGL</sequence>
<evidence type="ECO:0000313" key="3">
    <source>
        <dbReference type="Proteomes" id="UP001159363"/>
    </source>
</evidence>
<protein>
    <submittedName>
        <fullName evidence="2">Uncharacterized protein</fullName>
    </submittedName>
</protein>
<organism evidence="2 3">
    <name type="scientific">Dryococelus australis</name>
    <dbReference type="NCBI Taxonomy" id="614101"/>
    <lineage>
        <taxon>Eukaryota</taxon>
        <taxon>Metazoa</taxon>
        <taxon>Ecdysozoa</taxon>
        <taxon>Arthropoda</taxon>
        <taxon>Hexapoda</taxon>
        <taxon>Insecta</taxon>
        <taxon>Pterygota</taxon>
        <taxon>Neoptera</taxon>
        <taxon>Polyneoptera</taxon>
        <taxon>Phasmatodea</taxon>
        <taxon>Verophasmatodea</taxon>
        <taxon>Anareolatae</taxon>
        <taxon>Phasmatidae</taxon>
        <taxon>Eurycanthinae</taxon>
        <taxon>Dryococelus</taxon>
    </lineage>
</organism>
<comment type="caution">
    <text evidence="2">The sequence shown here is derived from an EMBL/GenBank/DDBJ whole genome shotgun (WGS) entry which is preliminary data.</text>
</comment>
<feature type="region of interest" description="Disordered" evidence="1">
    <location>
        <begin position="86"/>
        <end position="107"/>
    </location>
</feature>
<gene>
    <name evidence="2" type="ORF">PR048_002781</name>
</gene>
<keyword evidence="3" id="KW-1185">Reference proteome</keyword>
<accession>A0ABQ9IL52</accession>